<evidence type="ECO:0000313" key="1">
    <source>
        <dbReference type="EMBL" id="CAG8773449.1"/>
    </source>
</evidence>
<name>A0A9N9JCP3_9GLOM</name>
<accession>A0A9N9JCP3</accession>
<keyword evidence="2" id="KW-1185">Reference proteome</keyword>
<dbReference type="AlphaFoldDB" id="A0A9N9JCP3"/>
<feature type="non-terminal residue" evidence="1">
    <location>
        <position position="1"/>
    </location>
</feature>
<gene>
    <name evidence="1" type="ORF">AMORRO_LOCUS16741</name>
</gene>
<evidence type="ECO:0000313" key="2">
    <source>
        <dbReference type="Proteomes" id="UP000789342"/>
    </source>
</evidence>
<feature type="non-terminal residue" evidence="1">
    <location>
        <position position="51"/>
    </location>
</feature>
<organism evidence="1 2">
    <name type="scientific">Acaulospora morrowiae</name>
    <dbReference type="NCBI Taxonomy" id="94023"/>
    <lineage>
        <taxon>Eukaryota</taxon>
        <taxon>Fungi</taxon>
        <taxon>Fungi incertae sedis</taxon>
        <taxon>Mucoromycota</taxon>
        <taxon>Glomeromycotina</taxon>
        <taxon>Glomeromycetes</taxon>
        <taxon>Diversisporales</taxon>
        <taxon>Acaulosporaceae</taxon>
        <taxon>Acaulospora</taxon>
    </lineage>
</organism>
<sequence length="51" mass="5766">GVEMNIPHNMEASRYIFPEYYPHDVNDSTSSTTCVDRNPSYATVGITRSLE</sequence>
<reference evidence="1" key="1">
    <citation type="submission" date="2021-06" db="EMBL/GenBank/DDBJ databases">
        <authorList>
            <person name="Kallberg Y."/>
            <person name="Tangrot J."/>
            <person name="Rosling A."/>
        </authorList>
    </citation>
    <scope>NUCLEOTIDE SEQUENCE</scope>
    <source>
        <strain evidence="1">CL551</strain>
    </source>
</reference>
<comment type="caution">
    <text evidence="1">The sequence shown here is derived from an EMBL/GenBank/DDBJ whole genome shotgun (WGS) entry which is preliminary data.</text>
</comment>
<dbReference type="Proteomes" id="UP000789342">
    <property type="component" value="Unassembled WGS sequence"/>
</dbReference>
<protein>
    <submittedName>
        <fullName evidence="1">17241_t:CDS:1</fullName>
    </submittedName>
</protein>
<dbReference type="EMBL" id="CAJVPV010047921">
    <property type="protein sequence ID" value="CAG8773449.1"/>
    <property type="molecule type" value="Genomic_DNA"/>
</dbReference>
<proteinExistence type="predicted"/>